<dbReference type="AlphaFoldDB" id="A0AAE1BB57"/>
<gene>
    <name evidence="2" type="ORF">RRG08_012303</name>
</gene>
<evidence type="ECO:0000313" key="3">
    <source>
        <dbReference type="Proteomes" id="UP001283361"/>
    </source>
</evidence>
<protein>
    <submittedName>
        <fullName evidence="2">Uncharacterized protein</fullName>
    </submittedName>
</protein>
<accession>A0AAE1BB57</accession>
<evidence type="ECO:0000313" key="2">
    <source>
        <dbReference type="EMBL" id="KAK3802789.1"/>
    </source>
</evidence>
<comment type="caution">
    <text evidence="2">The sequence shown here is derived from an EMBL/GenBank/DDBJ whole genome shotgun (WGS) entry which is preliminary data.</text>
</comment>
<keyword evidence="3" id="KW-1185">Reference proteome</keyword>
<organism evidence="2 3">
    <name type="scientific">Elysia crispata</name>
    <name type="common">lettuce slug</name>
    <dbReference type="NCBI Taxonomy" id="231223"/>
    <lineage>
        <taxon>Eukaryota</taxon>
        <taxon>Metazoa</taxon>
        <taxon>Spiralia</taxon>
        <taxon>Lophotrochozoa</taxon>
        <taxon>Mollusca</taxon>
        <taxon>Gastropoda</taxon>
        <taxon>Heterobranchia</taxon>
        <taxon>Euthyneura</taxon>
        <taxon>Panpulmonata</taxon>
        <taxon>Sacoglossa</taxon>
        <taxon>Placobranchoidea</taxon>
        <taxon>Plakobranchidae</taxon>
        <taxon>Elysia</taxon>
    </lineage>
</organism>
<name>A0AAE1BB57_9GAST</name>
<dbReference type="EMBL" id="JAWDGP010000216">
    <property type="protein sequence ID" value="KAK3802789.1"/>
    <property type="molecule type" value="Genomic_DNA"/>
</dbReference>
<reference evidence="2" key="1">
    <citation type="journal article" date="2023" name="G3 (Bethesda)">
        <title>A reference genome for the long-term kleptoplast-retaining sea slug Elysia crispata morphotype clarki.</title>
        <authorList>
            <person name="Eastman K.E."/>
            <person name="Pendleton A.L."/>
            <person name="Shaikh M.A."/>
            <person name="Suttiyut T."/>
            <person name="Ogas R."/>
            <person name="Tomko P."/>
            <person name="Gavelis G."/>
            <person name="Widhalm J.R."/>
            <person name="Wisecaver J.H."/>
        </authorList>
    </citation>
    <scope>NUCLEOTIDE SEQUENCE</scope>
    <source>
        <strain evidence="2">ECLA1</strain>
    </source>
</reference>
<sequence length="205" mass="23280">MSRLITHPLKRCQKIERRNRGRSALRTSARNDLTLVEKSGVEERIELRNRKTRVLGDWTERLTEQEEATRGGSWPVVHKADPHGSSKKPHRKLCVPITPVPYNYRVSSSDKSRPVYHRSALVAADTPRRNHVTVQDSRSISPTLCVSYPYTRPVLWFRIHSDWVARFPGLTSSRPASQHLEVVGAPRTTCSWGSPRKATDLSGPT</sequence>
<evidence type="ECO:0000256" key="1">
    <source>
        <dbReference type="SAM" id="MobiDB-lite"/>
    </source>
</evidence>
<feature type="region of interest" description="Disordered" evidence="1">
    <location>
        <begin position="64"/>
        <end position="92"/>
    </location>
</feature>
<dbReference type="Proteomes" id="UP001283361">
    <property type="component" value="Unassembled WGS sequence"/>
</dbReference>
<proteinExistence type="predicted"/>